<evidence type="ECO:0000256" key="4">
    <source>
        <dbReference type="ARBA" id="ARBA00022679"/>
    </source>
</evidence>
<evidence type="ECO:0000256" key="3">
    <source>
        <dbReference type="ARBA" id="ARBA00022576"/>
    </source>
</evidence>
<evidence type="ECO:0000256" key="5">
    <source>
        <dbReference type="ARBA" id="ARBA00022898"/>
    </source>
</evidence>
<dbReference type="InterPro" id="IPR015424">
    <property type="entry name" value="PyrdxlP-dep_Trfase"/>
</dbReference>
<comment type="cofactor">
    <cofactor evidence="1 6">
        <name>pyridoxal 5'-phosphate</name>
        <dbReference type="ChEBI" id="CHEBI:597326"/>
    </cofactor>
</comment>
<evidence type="ECO:0000313" key="8">
    <source>
        <dbReference type="EMBL" id="HGF33760.1"/>
    </source>
</evidence>
<keyword evidence="5" id="KW-0663">Pyridoxal phosphate</keyword>
<dbReference type="CDD" id="cd00609">
    <property type="entry name" value="AAT_like"/>
    <property type="match status" value="1"/>
</dbReference>
<dbReference type="Gene3D" id="3.40.640.10">
    <property type="entry name" value="Type I PLP-dependent aspartate aminotransferase-like (Major domain)"/>
    <property type="match status" value="1"/>
</dbReference>
<evidence type="ECO:0000256" key="6">
    <source>
        <dbReference type="RuleBase" id="RU000481"/>
    </source>
</evidence>
<evidence type="ECO:0000256" key="2">
    <source>
        <dbReference type="ARBA" id="ARBA00007441"/>
    </source>
</evidence>
<dbReference type="GO" id="GO:0008483">
    <property type="term" value="F:transaminase activity"/>
    <property type="evidence" value="ECO:0007669"/>
    <property type="project" value="UniProtKB-KW"/>
</dbReference>
<accession>A0A7C3V7D4</accession>
<reference evidence="8" key="1">
    <citation type="journal article" date="2020" name="mSystems">
        <title>Genome- and Community-Level Interaction Insights into Carbon Utilization and Element Cycling Functions of Hydrothermarchaeota in Hydrothermal Sediment.</title>
        <authorList>
            <person name="Zhou Z."/>
            <person name="Liu Y."/>
            <person name="Xu W."/>
            <person name="Pan J."/>
            <person name="Luo Z.H."/>
            <person name="Li M."/>
        </authorList>
    </citation>
    <scope>NUCLEOTIDE SEQUENCE [LARGE SCALE GENOMIC DNA]</scope>
    <source>
        <strain evidence="8">SpSt-897</strain>
    </source>
</reference>
<evidence type="ECO:0000259" key="7">
    <source>
        <dbReference type="Pfam" id="PF00155"/>
    </source>
</evidence>
<dbReference type="Gene3D" id="3.90.1150.10">
    <property type="entry name" value="Aspartate Aminotransferase, domain 1"/>
    <property type="match status" value="1"/>
</dbReference>
<sequence length="398" mass="43590">MELARRIRQIPPSATLALNAKANQLKAQGVDVVNFGVGEPDFDTPKNIRKAAIKAIEDGFTRYTPVGGILELKEAIIKTFHDRYHLSYSPAEIMVSCGGKHALYNLFQVIFDQGDEVVVPAPFWVSYPPMLMLAEAKPVIIPTREENGFKLTAEELKAQLTPKTKGLILNSPSNPTGMVYTQAELEALAEVVLAHNLLVISDDIYDRILFDGASFVNLAMLSPELKARTFVLNGLSKTYAMTGWRIGYAAGPSEAIQAAINLQSQSTSNPTSISQKAGVEALTGPQDTVAAMVKEFAWRRDDIYNRIRAIPGLTTPKPGGAFYIFPNFSAYYDRLNPRPGQSHSQALAEYLLEEARVAAVPGAEFGEDRCIRLSYATSRERIATGVERIAAALRNLGK</sequence>
<dbReference type="GO" id="GO:0006520">
    <property type="term" value="P:amino acid metabolic process"/>
    <property type="evidence" value="ECO:0007669"/>
    <property type="project" value="InterPro"/>
</dbReference>
<keyword evidence="3 6" id="KW-0032">Aminotransferase</keyword>
<dbReference type="EC" id="2.6.1.-" evidence="6"/>
<dbReference type="FunFam" id="3.40.640.10:FF:000033">
    <property type="entry name" value="Aspartate aminotransferase"/>
    <property type="match status" value="1"/>
</dbReference>
<dbReference type="PRINTS" id="PR00753">
    <property type="entry name" value="ACCSYNTHASE"/>
</dbReference>
<dbReference type="Pfam" id="PF00155">
    <property type="entry name" value="Aminotran_1_2"/>
    <property type="match status" value="1"/>
</dbReference>
<organism evidence="8">
    <name type="scientific">Desulfobacca acetoxidans</name>
    <dbReference type="NCBI Taxonomy" id="60893"/>
    <lineage>
        <taxon>Bacteria</taxon>
        <taxon>Pseudomonadati</taxon>
        <taxon>Thermodesulfobacteriota</taxon>
        <taxon>Desulfobaccia</taxon>
        <taxon>Desulfobaccales</taxon>
        <taxon>Desulfobaccaceae</taxon>
        <taxon>Desulfobacca</taxon>
    </lineage>
</organism>
<dbReference type="EMBL" id="DTMF01000134">
    <property type="protein sequence ID" value="HGF33760.1"/>
    <property type="molecule type" value="Genomic_DNA"/>
</dbReference>
<dbReference type="PROSITE" id="PS00105">
    <property type="entry name" value="AA_TRANSFER_CLASS_1"/>
    <property type="match status" value="1"/>
</dbReference>
<comment type="caution">
    <text evidence="8">The sequence shown here is derived from an EMBL/GenBank/DDBJ whole genome shotgun (WGS) entry which is preliminary data.</text>
</comment>
<dbReference type="InterPro" id="IPR015422">
    <property type="entry name" value="PyrdxlP-dep_Trfase_small"/>
</dbReference>
<dbReference type="AlphaFoldDB" id="A0A7C3V7D4"/>
<dbReference type="PANTHER" id="PTHR46383">
    <property type="entry name" value="ASPARTATE AMINOTRANSFERASE"/>
    <property type="match status" value="1"/>
</dbReference>
<dbReference type="InterPro" id="IPR004838">
    <property type="entry name" value="NHTrfase_class1_PyrdxlP-BS"/>
</dbReference>
<keyword evidence="4 6" id="KW-0808">Transferase</keyword>
<comment type="similarity">
    <text evidence="2 6">Belongs to the class-I pyridoxal-phosphate-dependent aminotransferase family.</text>
</comment>
<name>A0A7C3V7D4_9BACT</name>
<dbReference type="PANTHER" id="PTHR46383:SF1">
    <property type="entry name" value="ASPARTATE AMINOTRANSFERASE"/>
    <property type="match status" value="1"/>
</dbReference>
<gene>
    <name evidence="8" type="ORF">ENW96_05130</name>
</gene>
<proteinExistence type="inferred from homology"/>
<feature type="domain" description="Aminotransferase class I/classII large" evidence="7">
    <location>
        <begin position="31"/>
        <end position="389"/>
    </location>
</feature>
<dbReference type="SUPFAM" id="SSF53383">
    <property type="entry name" value="PLP-dependent transferases"/>
    <property type="match status" value="1"/>
</dbReference>
<evidence type="ECO:0000256" key="1">
    <source>
        <dbReference type="ARBA" id="ARBA00001933"/>
    </source>
</evidence>
<protein>
    <recommendedName>
        <fullName evidence="6">Aminotransferase</fullName>
        <ecNumber evidence="6">2.6.1.-</ecNumber>
    </recommendedName>
</protein>
<dbReference type="InterPro" id="IPR050596">
    <property type="entry name" value="AspAT/PAT-like"/>
</dbReference>
<dbReference type="GO" id="GO:0030170">
    <property type="term" value="F:pyridoxal phosphate binding"/>
    <property type="evidence" value="ECO:0007669"/>
    <property type="project" value="InterPro"/>
</dbReference>
<dbReference type="InterPro" id="IPR015421">
    <property type="entry name" value="PyrdxlP-dep_Trfase_major"/>
</dbReference>
<dbReference type="InterPro" id="IPR004839">
    <property type="entry name" value="Aminotransferase_I/II_large"/>
</dbReference>